<dbReference type="InterPro" id="IPR013149">
    <property type="entry name" value="ADH-like_C"/>
</dbReference>
<comment type="caution">
    <text evidence="8">The sequence shown here is derived from an EMBL/GenBank/DDBJ whole genome shotgun (WGS) entry which is preliminary data.</text>
</comment>
<accession>A0ABP7CXU0</accession>
<organism evidence="8 9">
    <name type="scientific">Microlunatus aurantiacus</name>
    <dbReference type="NCBI Taxonomy" id="446786"/>
    <lineage>
        <taxon>Bacteria</taxon>
        <taxon>Bacillati</taxon>
        <taxon>Actinomycetota</taxon>
        <taxon>Actinomycetes</taxon>
        <taxon>Propionibacteriales</taxon>
        <taxon>Propionibacteriaceae</taxon>
        <taxon>Microlunatus</taxon>
    </lineage>
</organism>
<dbReference type="SUPFAM" id="SSF51735">
    <property type="entry name" value="NAD(P)-binding Rossmann-fold domains"/>
    <property type="match status" value="1"/>
</dbReference>
<evidence type="ECO:0000256" key="3">
    <source>
        <dbReference type="ARBA" id="ARBA00022833"/>
    </source>
</evidence>
<evidence type="ECO:0000256" key="5">
    <source>
        <dbReference type="RuleBase" id="RU361277"/>
    </source>
</evidence>
<dbReference type="Pfam" id="PF00107">
    <property type="entry name" value="ADH_zinc_N"/>
    <property type="match status" value="1"/>
</dbReference>
<feature type="domain" description="Alcohol dehydrogenase-like N-terminal" evidence="7">
    <location>
        <begin position="25"/>
        <end position="142"/>
    </location>
</feature>
<evidence type="ECO:0000313" key="8">
    <source>
        <dbReference type="EMBL" id="GAA3698022.1"/>
    </source>
</evidence>
<evidence type="ECO:0000256" key="1">
    <source>
        <dbReference type="ARBA" id="ARBA00001947"/>
    </source>
</evidence>
<keyword evidence="3 5" id="KW-0862">Zinc</keyword>
<gene>
    <name evidence="8" type="ORF">GCM10022204_12820</name>
</gene>
<evidence type="ECO:0000256" key="4">
    <source>
        <dbReference type="ARBA" id="ARBA00023002"/>
    </source>
</evidence>
<protein>
    <submittedName>
        <fullName evidence="8">Alcohol dehydrogenase catalytic domain-containing protein</fullName>
    </submittedName>
</protein>
<dbReference type="PROSITE" id="PS00059">
    <property type="entry name" value="ADH_ZINC"/>
    <property type="match status" value="1"/>
</dbReference>
<dbReference type="Pfam" id="PF08240">
    <property type="entry name" value="ADH_N"/>
    <property type="match status" value="1"/>
</dbReference>
<dbReference type="SUPFAM" id="SSF50129">
    <property type="entry name" value="GroES-like"/>
    <property type="match status" value="1"/>
</dbReference>
<keyword evidence="2 5" id="KW-0479">Metal-binding</keyword>
<reference evidence="9" key="1">
    <citation type="journal article" date="2019" name="Int. J. Syst. Evol. Microbiol.">
        <title>The Global Catalogue of Microorganisms (GCM) 10K type strain sequencing project: providing services to taxonomists for standard genome sequencing and annotation.</title>
        <authorList>
            <consortium name="The Broad Institute Genomics Platform"/>
            <consortium name="The Broad Institute Genome Sequencing Center for Infectious Disease"/>
            <person name="Wu L."/>
            <person name="Ma J."/>
        </authorList>
    </citation>
    <scope>NUCLEOTIDE SEQUENCE [LARGE SCALE GENOMIC DNA]</scope>
    <source>
        <strain evidence="9">JCM 16548</strain>
    </source>
</reference>
<dbReference type="InterPro" id="IPR002328">
    <property type="entry name" value="ADH_Zn_CS"/>
</dbReference>
<keyword evidence="4" id="KW-0560">Oxidoreductase</keyword>
<dbReference type="Proteomes" id="UP001500051">
    <property type="component" value="Unassembled WGS sequence"/>
</dbReference>
<sequence length="340" mass="34898">MTMRALVVHGPRDARVDDVPVPTPGAGELLVRVDRAGICGTDVELFTGEMAYYARGRTHHPLRPGHEWTGTVVEVGSESEGLWVGRRVIGDTMLGCGRCAACRGGRHHLCPDRREVGITDGWPGMLAEYALVPTRFAHYVPDAVSTDAAALVEPGANALRAVRAAGADHGSRLLIMGDGTIGLLAALFAVDAGAEVTVSGLRPERLALAARLGAAATARADRPTDTTAPASYDAVLDATSDPTAPGSALTLVRPGGRLVLIGLAGTPSLLDTRDLVLADVTAVGILSASPALADTLRAYAGGLDPTPIVAETVGLDEVPHRLAGLGGTGPGPKVLVDPHG</sequence>
<dbReference type="PANTHER" id="PTHR43401">
    <property type="entry name" value="L-THREONINE 3-DEHYDROGENASE"/>
    <property type="match status" value="1"/>
</dbReference>
<dbReference type="InterPro" id="IPR013154">
    <property type="entry name" value="ADH-like_N"/>
</dbReference>
<dbReference type="Gene3D" id="3.90.180.10">
    <property type="entry name" value="Medium-chain alcohol dehydrogenases, catalytic domain"/>
    <property type="match status" value="1"/>
</dbReference>
<dbReference type="InterPro" id="IPR011032">
    <property type="entry name" value="GroES-like_sf"/>
</dbReference>
<evidence type="ECO:0000313" key="9">
    <source>
        <dbReference type="Proteomes" id="UP001500051"/>
    </source>
</evidence>
<evidence type="ECO:0000256" key="2">
    <source>
        <dbReference type="ARBA" id="ARBA00022723"/>
    </source>
</evidence>
<dbReference type="PANTHER" id="PTHR43401:SF2">
    <property type="entry name" value="L-THREONINE 3-DEHYDROGENASE"/>
    <property type="match status" value="1"/>
</dbReference>
<dbReference type="Gene3D" id="3.40.50.720">
    <property type="entry name" value="NAD(P)-binding Rossmann-like Domain"/>
    <property type="match status" value="1"/>
</dbReference>
<dbReference type="InterPro" id="IPR050129">
    <property type="entry name" value="Zn_alcohol_dh"/>
</dbReference>
<proteinExistence type="inferred from homology"/>
<comment type="cofactor">
    <cofactor evidence="1 5">
        <name>Zn(2+)</name>
        <dbReference type="ChEBI" id="CHEBI:29105"/>
    </cofactor>
</comment>
<comment type="similarity">
    <text evidence="5">Belongs to the zinc-containing alcohol dehydrogenase family.</text>
</comment>
<feature type="domain" description="Alcohol dehydrogenase-like C-terminal" evidence="6">
    <location>
        <begin position="181"/>
        <end position="289"/>
    </location>
</feature>
<name>A0ABP7CXU0_9ACTN</name>
<dbReference type="InterPro" id="IPR036291">
    <property type="entry name" value="NAD(P)-bd_dom_sf"/>
</dbReference>
<keyword evidence="9" id="KW-1185">Reference proteome</keyword>
<dbReference type="EMBL" id="BAAAYX010000003">
    <property type="protein sequence ID" value="GAA3698022.1"/>
    <property type="molecule type" value="Genomic_DNA"/>
</dbReference>
<evidence type="ECO:0000259" key="7">
    <source>
        <dbReference type="Pfam" id="PF08240"/>
    </source>
</evidence>
<evidence type="ECO:0000259" key="6">
    <source>
        <dbReference type="Pfam" id="PF00107"/>
    </source>
</evidence>